<evidence type="ECO:0000256" key="3">
    <source>
        <dbReference type="ARBA" id="ARBA00022989"/>
    </source>
</evidence>
<keyword evidence="7" id="KW-1185">Reference proteome</keyword>
<evidence type="ECO:0000313" key="6">
    <source>
        <dbReference type="EMBL" id="MCZ0864153.1"/>
    </source>
</evidence>
<evidence type="ECO:0000256" key="2">
    <source>
        <dbReference type="ARBA" id="ARBA00022692"/>
    </source>
</evidence>
<keyword evidence="2 5" id="KW-0812">Transmembrane</keyword>
<comment type="caution">
    <text evidence="6">The sequence shown here is derived from an EMBL/GenBank/DDBJ whole genome shotgun (WGS) entry which is preliminary data.</text>
</comment>
<gene>
    <name evidence="6" type="ORF">O0V09_03005</name>
</gene>
<evidence type="ECO:0000256" key="5">
    <source>
        <dbReference type="SAM" id="Phobius"/>
    </source>
</evidence>
<dbReference type="GO" id="GO:0016020">
    <property type="term" value="C:membrane"/>
    <property type="evidence" value="ECO:0007669"/>
    <property type="project" value="UniProtKB-SubCell"/>
</dbReference>
<dbReference type="Proteomes" id="UP001069090">
    <property type="component" value="Unassembled WGS sequence"/>
</dbReference>
<feature type="transmembrane region" description="Helical" evidence="5">
    <location>
        <begin position="12"/>
        <end position="30"/>
    </location>
</feature>
<dbReference type="PANTHER" id="PTHR36926">
    <property type="entry name" value="COLICIN V PRODUCTION PROTEIN"/>
    <property type="match status" value="1"/>
</dbReference>
<sequence length="169" mass="18698">MSDAMMNWADWVLVGIIGLSCLISIKRGFFKEAISLGIWALAFFVAVTFHEQLAVLLQNSISTVSIRYLVAFGVLFGATLIVGSMVNYLFSELVKMTGLSGTDRALGVVFGLARGVIIVMAILIFTPMLVPVKQDAWWNESLLIPQFLLMETWSRETFAQLTGWLSSLL</sequence>
<evidence type="ECO:0000256" key="1">
    <source>
        <dbReference type="ARBA" id="ARBA00004141"/>
    </source>
</evidence>
<comment type="subcellular location">
    <subcellularLocation>
        <location evidence="1">Membrane</location>
        <topology evidence="1">Multi-pass membrane protein</topology>
    </subcellularLocation>
</comment>
<reference evidence="6 7" key="1">
    <citation type="submission" date="2022-12" db="EMBL/GenBank/DDBJ databases">
        <title>Dasania phycosphaerae sp. nov., isolated from particulate material of the south coast of Korea.</title>
        <authorList>
            <person name="Jiang Y."/>
        </authorList>
    </citation>
    <scope>NUCLEOTIDE SEQUENCE [LARGE SCALE GENOMIC DNA]</scope>
    <source>
        <strain evidence="6 7">GY-19</strain>
    </source>
</reference>
<dbReference type="AlphaFoldDB" id="A0A9J6RIH9"/>
<proteinExistence type="predicted"/>
<dbReference type="PANTHER" id="PTHR36926:SF1">
    <property type="entry name" value="COLICIN V PRODUCTION PROTEIN"/>
    <property type="match status" value="1"/>
</dbReference>
<feature type="transmembrane region" description="Helical" evidence="5">
    <location>
        <begin position="36"/>
        <end position="57"/>
    </location>
</feature>
<evidence type="ECO:0000313" key="7">
    <source>
        <dbReference type="Proteomes" id="UP001069090"/>
    </source>
</evidence>
<keyword evidence="4 5" id="KW-0472">Membrane</keyword>
<dbReference type="RefSeq" id="WP_258330309.1">
    <property type="nucleotide sequence ID" value="NZ_JAPTGG010000002.1"/>
</dbReference>
<feature type="transmembrane region" description="Helical" evidence="5">
    <location>
        <begin position="105"/>
        <end position="125"/>
    </location>
</feature>
<dbReference type="InterPro" id="IPR003825">
    <property type="entry name" value="Colicin-V_CvpA"/>
</dbReference>
<dbReference type="InterPro" id="IPR052719">
    <property type="entry name" value="CvpA-like"/>
</dbReference>
<dbReference type="GO" id="GO:0009403">
    <property type="term" value="P:toxin biosynthetic process"/>
    <property type="evidence" value="ECO:0007669"/>
    <property type="project" value="InterPro"/>
</dbReference>
<protein>
    <submittedName>
        <fullName evidence="6">CvpA family protein</fullName>
    </submittedName>
</protein>
<feature type="transmembrane region" description="Helical" evidence="5">
    <location>
        <begin position="69"/>
        <end position="90"/>
    </location>
</feature>
<evidence type="ECO:0000256" key="4">
    <source>
        <dbReference type="ARBA" id="ARBA00023136"/>
    </source>
</evidence>
<dbReference type="Pfam" id="PF02674">
    <property type="entry name" value="Colicin_V"/>
    <property type="match status" value="1"/>
</dbReference>
<accession>A0A9J6RIH9</accession>
<name>A0A9J6RIH9_9GAMM</name>
<keyword evidence="3 5" id="KW-1133">Transmembrane helix</keyword>
<dbReference type="EMBL" id="JAPTGG010000002">
    <property type="protein sequence ID" value="MCZ0864153.1"/>
    <property type="molecule type" value="Genomic_DNA"/>
</dbReference>
<organism evidence="6 7">
    <name type="scientific">Dasania phycosphaerae</name>
    <dbReference type="NCBI Taxonomy" id="2950436"/>
    <lineage>
        <taxon>Bacteria</taxon>
        <taxon>Pseudomonadati</taxon>
        <taxon>Pseudomonadota</taxon>
        <taxon>Gammaproteobacteria</taxon>
        <taxon>Cellvibrionales</taxon>
        <taxon>Spongiibacteraceae</taxon>
        <taxon>Dasania</taxon>
    </lineage>
</organism>